<dbReference type="STRING" id="445975.COLSTE_02360"/>
<evidence type="ECO:0008006" key="3">
    <source>
        <dbReference type="Google" id="ProtNLM"/>
    </source>
</evidence>
<dbReference type="AlphaFoldDB" id="B6GE24"/>
<dbReference type="EMBL" id="ABXJ01000137">
    <property type="protein sequence ID" value="EEA89477.1"/>
    <property type="molecule type" value="Genomic_DNA"/>
</dbReference>
<organism evidence="1 2">
    <name type="scientific">Collinsella stercoris DSM 13279</name>
    <dbReference type="NCBI Taxonomy" id="445975"/>
    <lineage>
        <taxon>Bacteria</taxon>
        <taxon>Bacillati</taxon>
        <taxon>Actinomycetota</taxon>
        <taxon>Coriobacteriia</taxon>
        <taxon>Coriobacteriales</taxon>
        <taxon>Coriobacteriaceae</taxon>
        <taxon>Collinsella</taxon>
    </lineage>
</organism>
<proteinExistence type="predicted"/>
<evidence type="ECO:0000313" key="1">
    <source>
        <dbReference type="EMBL" id="EEA89477.1"/>
    </source>
</evidence>
<reference evidence="1 2" key="2">
    <citation type="submission" date="2008-10" db="EMBL/GenBank/DDBJ databases">
        <authorList>
            <person name="Fulton L."/>
            <person name="Clifton S."/>
            <person name="Fulton B."/>
            <person name="Xu J."/>
            <person name="Minx P."/>
            <person name="Pepin K.H."/>
            <person name="Johnson M."/>
            <person name="Thiruvilangam P."/>
            <person name="Bhonagiri V."/>
            <person name="Nash W.E."/>
            <person name="Mardis E.R."/>
            <person name="Wilson R.K."/>
        </authorList>
    </citation>
    <scope>NUCLEOTIDE SEQUENCE [LARGE SCALE GENOMIC DNA]</scope>
    <source>
        <strain evidence="1 2">DSM 13279</strain>
    </source>
</reference>
<keyword evidence="2" id="KW-1185">Reference proteome</keyword>
<dbReference type="HOGENOM" id="CLU_132588_0_0_11"/>
<gene>
    <name evidence="1" type="ORF">COLSTE_02360</name>
</gene>
<comment type="caution">
    <text evidence="1">The sequence shown here is derived from an EMBL/GenBank/DDBJ whole genome shotgun (WGS) entry which is preliminary data.</text>
</comment>
<dbReference type="Pfam" id="PF06115">
    <property type="entry name" value="DUF956"/>
    <property type="match status" value="1"/>
</dbReference>
<dbReference type="eggNOG" id="COG4687">
    <property type="taxonomic scope" value="Bacteria"/>
</dbReference>
<accession>B6GE24</accession>
<sequence length="143" mass="16264">MGALVRSRQIEREGGTRMAQSQNSSVYYTEKATSFHGLGTYGTVMLGNKAFEFYNEKNPEDYIQIPWDQINYVAASVLFGGKKIARFAIFTKGSESGFSFSTRNNKATLRAMREHVPEDKLLRSLSFFDVIKQGVLSLFRKKR</sequence>
<protein>
    <recommendedName>
        <fullName evidence="3">DUF956 family protein</fullName>
    </recommendedName>
</protein>
<evidence type="ECO:0000313" key="2">
    <source>
        <dbReference type="Proteomes" id="UP000003560"/>
    </source>
</evidence>
<reference evidence="1 2" key="1">
    <citation type="submission" date="2008-10" db="EMBL/GenBank/DDBJ databases">
        <title>Draft genome sequence of Collinsella stercoris (DSM 13279).</title>
        <authorList>
            <person name="Sudarsanam P."/>
            <person name="Ley R."/>
            <person name="Guruge J."/>
            <person name="Turnbaugh P.J."/>
            <person name="Mahowald M."/>
            <person name="Liep D."/>
            <person name="Gordon J."/>
        </authorList>
    </citation>
    <scope>NUCLEOTIDE SEQUENCE [LARGE SCALE GENOMIC DNA]</scope>
    <source>
        <strain evidence="1 2">DSM 13279</strain>
    </source>
</reference>
<dbReference type="Proteomes" id="UP000003560">
    <property type="component" value="Unassembled WGS sequence"/>
</dbReference>
<dbReference type="InterPro" id="IPR010360">
    <property type="entry name" value="DUF956"/>
</dbReference>
<name>B6GE24_9ACTN</name>